<dbReference type="FunCoup" id="E4X3Y0">
    <property type="interactions" value="549"/>
</dbReference>
<evidence type="ECO:0000259" key="2">
    <source>
        <dbReference type="PROSITE" id="PS50190"/>
    </source>
</evidence>
<dbReference type="SMART" id="SM00222">
    <property type="entry name" value="Sec7"/>
    <property type="match status" value="1"/>
</dbReference>
<feature type="compositionally biased region" description="Polar residues" evidence="1">
    <location>
        <begin position="1747"/>
        <end position="1758"/>
    </location>
</feature>
<proteinExistence type="predicted"/>
<dbReference type="SUPFAM" id="SSF48425">
    <property type="entry name" value="Sec7 domain"/>
    <property type="match status" value="1"/>
</dbReference>
<dbReference type="Pfam" id="PF12783">
    <property type="entry name" value="Sec7-like_HUS"/>
    <property type="match status" value="1"/>
</dbReference>
<dbReference type="InterPro" id="IPR016024">
    <property type="entry name" value="ARM-type_fold"/>
</dbReference>
<feature type="compositionally biased region" description="Low complexity" evidence="1">
    <location>
        <begin position="239"/>
        <end position="251"/>
    </location>
</feature>
<organism evidence="3">
    <name type="scientific">Oikopleura dioica</name>
    <name type="common">Tunicate</name>
    <dbReference type="NCBI Taxonomy" id="34765"/>
    <lineage>
        <taxon>Eukaryota</taxon>
        <taxon>Metazoa</taxon>
        <taxon>Chordata</taxon>
        <taxon>Tunicata</taxon>
        <taxon>Appendicularia</taxon>
        <taxon>Copelata</taxon>
        <taxon>Oikopleuridae</taxon>
        <taxon>Oikopleura</taxon>
    </lineage>
</organism>
<dbReference type="InterPro" id="IPR056604">
    <property type="entry name" value="GBF1-like_TPR"/>
</dbReference>
<dbReference type="Gene3D" id="1.10.220.20">
    <property type="match status" value="1"/>
</dbReference>
<dbReference type="EMBL" id="FN653024">
    <property type="protein sequence ID" value="CBY23768.1"/>
    <property type="molecule type" value="Genomic_DNA"/>
</dbReference>
<dbReference type="SUPFAM" id="SSF48371">
    <property type="entry name" value="ARM repeat"/>
    <property type="match status" value="2"/>
</dbReference>
<dbReference type="InterPro" id="IPR023394">
    <property type="entry name" value="Sec7_C_sf"/>
</dbReference>
<dbReference type="GO" id="GO:0012505">
    <property type="term" value="C:endomembrane system"/>
    <property type="evidence" value="ECO:0007669"/>
    <property type="project" value="UniProtKB-ARBA"/>
</dbReference>
<feature type="compositionally biased region" description="Polar residues" evidence="1">
    <location>
        <begin position="1206"/>
        <end position="1245"/>
    </location>
</feature>
<gene>
    <name evidence="3" type="ORF">GSOID_T00001090001</name>
</gene>
<accession>E4X3Y0</accession>
<sequence>MSISRGKYIVLGEANIVCTALRRDLQKANRWDSHDPQVDEDPQIQIFQELKLKLNQAQDLTEIQPLDYLVPFFEVIQSEDLLGPITGLALSTVNKFLSYGLIDPAHPQSAEVVERLAESVTRARFRGTVPANDEVVLMKIIQVLRTLVLTPIGQLLTNETVREIMVSCFRICFQMVFSELLRKTAEHTLVDVVQLLFSRLSNYKGESIGARADSKRKGIWMNELFKGKRRVSERRSRLSSKSSLTAASSPEEALEEPVKTPVTEPPQESIEEESQDQLQVEDGDDNAIETAEEAAEDPVVRDYNMSTAEVGMANQEDEPVIVEATALHDEAEESRPYGLPLVVDLFTFLASLIDQHERQNPDLMIKTGLSLIMVALEVARDDISEIPELLEIVQNNISKHLYQMLSCDKLSIVASSLRVSLLLFEALRPHLKYQLEEYLKQMLEIVKDTKNPNYSYELREVILDGLVQFFHLPGMATELYLNYDCDSHCSNLYEDTMKLLSKQAFTSGNIILSTNLISLDGLSALIDSIEENCNSEIKSDSSAEKTTSPYNLDSGNMIAKRNFKKQSSTPNSVRLSSRAPPRFSSNQPSVEEILIIKQKKKLFAAGTELFNQKPKKGIAFLEEQGLMGSKDWPAIAKWLRTNPALSKKEIGEFISNRHAGELLAAFLDTFEFAGLRIDEGLRNFLNTFRLPGEAPVIQRLLEAFARPWHEANGNCFHNDDSVVVLSYAVIMLNTDQHNANVAKNAEPMKVKNFKSNVRGCDGDKDFDQDMLEAIFNNIRDNEIVLAEEQKGSLKDDWVWSTIQQRSKLPEGIYIQVPKPQMYDSELFEITWGPTVHALGFAFDRSNDPSIIQRAVAGFRKCAKISAYYGKSDVFDNLIITLCKKTQLSTSAEGLEVVSTSLGTNSKARLAARAVFTLSNRHGDIIREGWRNILDLLLPLFRSSLLPEDMAHGEDFVDGQILLIRDEAKTPQKEGGGVFSSFYSMFTGGAEGGAKSESDAALKLAREFVVELQPENIVTESKFLRLDSLHELVKTLIMASRSAEIHESLGTHYSEESAVFYLEVLFRIVVQNRDRILSFWGQVRQHLVDIISSATEHTFLLERAVTGLLRLAIRLLHREDLQQPVLNSLQIILLVCPKIIPRLYKQIAYGLHELLQKCGADIHSSDDWFTIFLLLKTAGAGLLLESKKEQSSENENQEEGNEAGEQRSLNNSRAGSEADLSQASGISDNESEGGNVSDLGYTSDNDPPTEATIRLESSEGQNEFSLAYHTEVGPHDAKALIRATESLAFLVRDTAHITPANFEICVDTIRAFVEASINGVNKNLSPSKKASRNRRKRSTSEKTNDAASTEDYQKISMQLLELLQTLHTRAGRIFRCWNEDSIDIKTLWEAGWCPLLEGIARMCCDIRRGIRTHAFNCLSSALLVQDLQVLDGTQWEACFHKVLFPLLTRLLENISPHDPNSMDETRMRAASLLSKVFLQHLKDLLTSPTFKACWLTILDFMDKYMRVGNRDLLCEAIPESLKNMLLVMDTAGIFHHPDTGYTDLWQVTWDRIDVFLPNLKQELFKETQQPEHLMPPAVPELDRMGTTIGIAANPLYAAASHPSPAEQPPISSPVPAAASPIMQVPEAVVEQVNCEEKAALAVEIINHEPHVFETTPKYTQEPSSSLNSDQIQESRVPPASGNLLFDHNVLQGIPQIDPISVPSSESSTAPPLTRSDSLAAVIADLNKTLSQAPVPVTSSATPIPEFTGASSFFQSSTAKPGSVFDEIEKSQPDLR</sequence>
<feature type="compositionally biased region" description="Polar residues" evidence="1">
    <location>
        <begin position="1655"/>
        <end position="1672"/>
    </location>
</feature>
<dbReference type="PANTHER" id="PTHR10663">
    <property type="entry name" value="GUANYL-NUCLEOTIDE EXCHANGE FACTOR"/>
    <property type="match status" value="1"/>
</dbReference>
<dbReference type="Gene3D" id="1.10.1000.11">
    <property type="entry name" value="Arf Nucleotide-binding Site Opener,domain 2"/>
    <property type="match status" value="1"/>
</dbReference>
<dbReference type="InterPro" id="IPR032691">
    <property type="entry name" value="Mon2/Sec7/BIG1-like_HUS"/>
</dbReference>
<evidence type="ECO:0000313" key="4">
    <source>
        <dbReference type="Proteomes" id="UP000001307"/>
    </source>
</evidence>
<feature type="region of interest" description="Disordered" evidence="1">
    <location>
        <begin position="566"/>
        <end position="585"/>
    </location>
</feature>
<dbReference type="Pfam" id="PF23325">
    <property type="entry name" value="TPR_28"/>
    <property type="match status" value="1"/>
</dbReference>
<dbReference type="Proteomes" id="UP000001307">
    <property type="component" value="Unassembled WGS sequence"/>
</dbReference>
<dbReference type="InterPro" id="IPR000904">
    <property type="entry name" value="Sec7_dom"/>
</dbReference>
<dbReference type="GO" id="GO:0005737">
    <property type="term" value="C:cytoplasm"/>
    <property type="evidence" value="ECO:0007669"/>
    <property type="project" value="UniProtKB-ARBA"/>
</dbReference>
<feature type="compositionally biased region" description="Basic and acidic residues" evidence="1">
    <location>
        <begin position="1765"/>
        <end position="1774"/>
    </location>
</feature>
<dbReference type="CDD" id="cd00171">
    <property type="entry name" value="Sec7"/>
    <property type="match status" value="1"/>
</dbReference>
<feature type="compositionally biased region" description="Low complexity" evidence="1">
    <location>
        <begin position="259"/>
        <end position="268"/>
    </location>
</feature>
<feature type="region of interest" description="Disordered" evidence="1">
    <location>
        <begin position="1654"/>
        <end position="1677"/>
    </location>
</feature>
<dbReference type="Pfam" id="PF01369">
    <property type="entry name" value="Sec7"/>
    <property type="match status" value="1"/>
</dbReference>
<dbReference type="PROSITE" id="PS50190">
    <property type="entry name" value="SEC7"/>
    <property type="match status" value="1"/>
</dbReference>
<dbReference type="PANTHER" id="PTHR10663:SF388">
    <property type="entry name" value="GOLGI-SPECIFIC BREFELDIN A-RESISTANCE GUANINE NUCLEOTIDE EXCHANGE FACTOR 1"/>
    <property type="match status" value="1"/>
</dbReference>
<feature type="region of interest" description="Disordered" evidence="1">
    <location>
        <begin position="1186"/>
        <end position="1250"/>
    </location>
</feature>
<feature type="region of interest" description="Disordered" evidence="1">
    <location>
        <begin position="236"/>
        <end position="283"/>
    </location>
</feature>
<evidence type="ECO:0000313" key="3">
    <source>
        <dbReference type="EMBL" id="CBY23768.1"/>
    </source>
</evidence>
<feature type="region of interest" description="Disordered" evidence="1">
    <location>
        <begin position="1322"/>
        <end position="1347"/>
    </location>
</feature>
<dbReference type="GO" id="GO:0032012">
    <property type="term" value="P:regulation of ARF protein signal transduction"/>
    <property type="evidence" value="ECO:0007669"/>
    <property type="project" value="InterPro"/>
</dbReference>
<feature type="compositionally biased region" description="Acidic residues" evidence="1">
    <location>
        <begin position="269"/>
        <end position="283"/>
    </location>
</feature>
<keyword evidence="4" id="KW-1185">Reference proteome</keyword>
<feature type="region of interest" description="Disordered" evidence="1">
    <location>
        <begin position="1730"/>
        <end position="1774"/>
    </location>
</feature>
<feature type="compositionally biased region" description="Polar residues" evidence="1">
    <location>
        <begin position="1730"/>
        <end position="1740"/>
    </location>
</feature>
<reference evidence="3" key="1">
    <citation type="journal article" date="2010" name="Science">
        <title>Plasticity of animal genome architecture unmasked by rapid evolution of a pelagic tunicate.</title>
        <authorList>
            <person name="Denoeud F."/>
            <person name="Henriet S."/>
            <person name="Mungpakdee S."/>
            <person name="Aury J.M."/>
            <person name="Da Silva C."/>
            <person name="Brinkmann H."/>
            <person name="Mikhaleva J."/>
            <person name="Olsen L.C."/>
            <person name="Jubin C."/>
            <person name="Canestro C."/>
            <person name="Bouquet J.M."/>
            <person name="Danks G."/>
            <person name="Poulain J."/>
            <person name="Campsteijn C."/>
            <person name="Adamski M."/>
            <person name="Cross I."/>
            <person name="Yadetie F."/>
            <person name="Muffato M."/>
            <person name="Louis A."/>
            <person name="Butcher S."/>
            <person name="Tsagkogeorga G."/>
            <person name="Konrad A."/>
            <person name="Singh S."/>
            <person name="Jensen M.F."/>
            <person name="Cong E.H."/>
            <person name="Eikeseth-Otteraa H."/>
            <person name="Noel B."/>
            <person name="Anthouard V."/>
            <person name="Porcel B.M."/>
            <person name="Kachouri-Lafond R."/>
            <person name="Nishino A."/>
            <person name="Ugolini M."/>
            <person name="Chourrout P."/>
            <person name="Nishida H."/>
            <person name="Aasland R."/>
            <person name="Huzurbazar S."/>
            <person name="Westhof E."/>
            <person name="Delsuc F."/>
            <person name="Lehrach H."/>
            <person name="Reinhardt R."/>
            <person name="Weissenbach J."/>
            <person name="Roy S.W."/>
            <person name="Artiguenave F."/>
            <person name="Postlethwait J.H."/>
            <person name="Manak J.R."/>
            <person name="Thompson E.M."/>
            <person name="Jaillon O."/>
            <person name="Du Pasquier L."/>
            <person name="Boudinot P."/>
            <person name="Liberles D.A."/>
            <person name="Volff J.N."/>
            <person name="Philippe H."/>
            <person name="Lenhard B."/>
            <person name="Roest Crollius H."/>
            <person name="Wincker P."/>
            <person name="Chourrout D."/>
        </authorList>
    </citation>
    <scope>NUCLEOTIDE SEQUENCE [LARGE SCALE GENOMIC DNA]</scope>
</reference>
<dbReference type="GO" id="GO:0005085">
    <property type="term" value="F:guanyl-nucleotide exchange factor activity"/>
    <property type="evidence" value="ECO:0007669"/>
    <property type="project" value="InterPro"/>
</dbReference>
<dbReference type="GO" id="GO:0016192">
    <property type="term" value="P:vesicle-mediated transport"/>
    <property type="evidence" value="ECO:0007669"/>
    <property type="project" value="UniProtKB-ARBA"/>
</dbReference>
<protein>
    <recommendedName>
        <fullName evidence="2">SEC7 domain-containing protein</fullName>
    </recommendedName>
</protein>
<dbReference type="InterPro" id="IPR035999">
    <property type="entry name" value="Sec7_dom_sf"/>
</dbReference>
<dbReference type="OrthoDB" id="10258608at2759"/>
<dbReference type="InParanoid" id="E4X3Y0"/>
<feature type="domain" description="SEC7" evidence="2">
    <location>
        <begin position="592"/>
        <end position="781"/>
    </location>
</feature>
<name>E4X3Y0_OIKDI</name>
<evidence type="ECO:0000256" key="1">
    <source>
        <dbReference type="SAM" id="MobiDB-lite"/>
    </source>
</evidence>
<feature type="compositionally biased region" description="Polar residues" evidence="1">
    <location>
        <begin position="566"/>
        <end position="575"/>
    </location>
</feature>